<dbReference type="AlphaFoldDB" id="A0A317C7W0"/>
<name>A0A317C7W0_9GAMM</name>
<evidence type="ECO:0000313" key="5">
    <source>
        <dbReference type="Proteomes" id="UP000245506"/>
    </source>
</evidence>
<sequence length="258" mass="28823">MFWGFFVINKDIYMTRFSKFTRIGLTIAATLFSVQIAQAAVFQINGVESWDTLNMRSQPGSKSAVVTKIPANGKYIRATGQRQSVGNTVWTKVTWQGKTGWVSERFIRPMQAAPAQARPTAPNTAARAPQRPQPAAAPRAAVPRTKAVSGSKGKWVLECGDRSPFWRTIVHPKALDVNLRGQAAGMIPITYEKQRRNRWNTAMKTELKSSNGRFTTNLTIKYTKQCLHTLSNQKVHYRVDALINGEQLNGCCKAVRIQ</sequence>
<dbReference type="Pfam" id="PF08239">
    <property type="entry name" value="SH3_3"/>
    <property type="match status" value="1"/>
</dbReference>
<feature type="region of interest" description="Disordered" evidence="1">
    <location>
        <begin position="112"/>
        <end position="147"/>
    </location>
</feature>
<accession>A0A317C7W0</accession>
<dbReference type="Proteomes" id="UP000245506">
    <property type="component" value="Unassembled WGS sequence"/>
</dbReference>
<evidence type="ECO:0000256" key="2">
    <source>
        <dbReference type="SAM" id="SignalP"/>
    </source>
</evidence>
<reference evidence="4 5" key="1">
    <citation type="submission" date="2018-05" db="EMBL/GenBank/DDBJ databases">
        <title>Leucothrix arctica sp. nov., isolated from Arctic seawater.</title>
        <authorList>
            <person name="Choi A."/>
            <person name="Baek K."/>
        </authorList>
    </citation>
    <scope>NUCLEOTIDE SEQUENCE [LARGE SCALE GENOMIC DNA]</scope>
    <source>
        <strain evidence="4 5">IMCC9719</strain>
    </source>
</reference>
<feature type="signal peptide" evidence="2">
    <location>
        <begin position="1"/>
        <end position="39"/>
    </location>
</feature>
<dbReference type="InterPro" id="IPR003646">
    <property type="entry name" value="SH3-like_bac-type"/>
</dbReference>
<evidence type="ECO:0000259" key="3">
    <source>
        <dbReference type="Pfam" id="PF08239"/>
    </source>
</evidence>
<dbReference type="EMBL" id="QGKL01000042">
    <property type="protein sequence ID" value="PWQ93453.1"/>
    <property type="molecule type" value="Genomic_DNA"/>
</dbReference>
<feature type="chain" id="PRO_5016251755" description="SH3b domain-containing protein" evidence="2">
    <location>
        <begin position="40"/>
        <end position="258"/>
    </location>
</feature>
<proteinExistence type="predicted"/>
<gene>
    <name evidence="4" type="ORF">DKT75_17665</name>
</gene>
<organism evidence="4 5">
    <name type="scientific">Leucothrix arctica</name>
    <dbReference type="NCBI Taxonomy" id="1481894"/>
    <lineage>
        <taxon>Bacteria</taxon>
        <taxon>Pseudomonadati</taxon>
        <taxon>Pseudomonadota</taxon>
        <taxon>Gammaproteobacteria</taxon>
        <taxon>Thiotrichales</taxon>
        <taxon>Thiotrichaceae</taxon>
        <taxon>Leucothrix</taxon>
    </lineage>
</organism>
<keyword evidence="2" id="KW-0732">Signal</keyword>
<evidence type="ECO:0000313" key="4">
    <source>
        <dbReference type="EMBL" id="PWQ93453.1"/>
    </source>
</evidence>
<feature type="domain" description="SH3b" evidence="3">
    <location>
        <begin position="51"/>
        <end position="107"/>
    </location>
</feature>
<comment type="caution">
    <text evidence="4">The sequence shown here is derived from an EMBL/GenBank/DDBJ whole genome shotgun (WGS) entry which is preliminary data.</text>
</comment>
<keyword evidence="5" id="KW-1185">Reference proteome</keyword>
<protein>
    <recommendedName>
        <fullName evidence="3">SH3b domain-containing protein</fullName>
    </recommendedName>
</protein>
<dbReference type="Gene3D" id="2.30.30.40">
    <property type="entry name" value="SH3 Domains"/>
    <property type="match status" value="1"/>
</dbReference>
<evidence type="ECO:0000256" key="1">
    <source>
        <dbReference type="SAM" id="MobiDB-lite"/>
    </source>
</evidence>